<dbReference type="AlphaFoldDB" id="A0A846YF34"/>
<dbReference type="InterPro" id="IPR029058">
    <property type="entry name" value="AB_hydrolase_fold"/>
</dbReference>
<dbReference type="RefSeq" id="WP_062977823.1">
    <property type="nucleotide sequence ID" value="NZ_JAAXOT010000004.1"/>
</dbReference>
<gene>
    <name evidence="5" type="ORF">HGA15_09960</name>
</gene>
<dbReference type="PRINTS" id="PR00412">
    <property type="entry name" value="EPOXHYDRLASE"/>
</dbReference>
<evidence type="ECO:0000259" key="4">
    <source>
        <dbReference type="Pfam" id="PF06441"/>
    </source>
</evidence>
<dbReference type="GO" id="GO:0004301">
    <property type="term" value="F:epoxide hydrolase activity"/>
    <property type="evidence" value="ECO:0007669"/>
    <property type="project" value="TreeGrafter"/>
</dbReference>
<feature type="domain" description="Epoxide hydrolase N-terminal" evidence="4">
    <location>
        <begin position="16"/>
        <end position="119"/>
    </location>
</feature>
<evidence type="ECO:0000313" key="6">
    <source>
        <dbReference type="Proteomes" id="UP000570678"/>
    </source>
</evidence>
<dbReference type="Pfam" id="PF06441">
    <property type="entry name" value="EHN"/>
    <property type="match status" value="1"/>
</dbReference>
<accession>A0A846YF34</accession>
<reference evidence="5 6" key="1">
    <citation type="submission" date="2020-04" db="EMBL/GenBank/DDBJ databases">
        <title>MicrobeNet Type strains.</title>
        <authorList>
            <person name="Nicholson A.C."/>
        </authorList>
    </citation>
    <scope>NUCLEOTIDE SEQUENCE [LARGE SCALE GENOMIC DNA]</scope>
    <source>
        <strain evidence="5 6">JCM 3332</strain>
    </source>
</reference>
<dbReference type="PIRSF" id="PIRSF001112">
    <property type="entry name" value="Epoxide_hydrolase"/>
    <property type="match status" value="1"/>
</dbReference>
<dbReference type="PANTHER" id="PTHR21661:SF35">
    <property type="entry name" value="EPOXIDE HYDROLASE"/>
    <property type="match status" value="1"/>
</dbReference>
<dbReference type="EMBL" id="JAAXOT010000004">
    <property type="protein sequence ID" value="NKY56471.1"/>
    <property type="molecule type" value="Genomic_DNA"/>
</dbReference>
<organism evidence="5 6">
    <name type="scientific">Nocardia flavorosea</name>
    <dbReference type="NCBI Taxonomy" id="53429"/>
    <lineage>
        <taxon>Bacteria</taxon>
        <taxon>Bacillati</taxon>
        <taxon>Actinomycetota</taxon>
        <taxon>Actinomycetes</taxon>
        <taxon>Mycobacteriales</taxon>
        <taxon>Nocardiaceae</taxon>
        <taxon>Nocardia</taxon>
    </lineage>
</organism>
<dbReference type="InterPro" id="IPR010497">
    <property type="entry name" value="Epoxide_hydro_N"/>
</dbReference>
<evidence type="ECO:0000256" key="2">
    <source>
        <dbReference type="ARBA" id="ARBA00022797"/>
    </source>
</evidence>
<proteinExistence type="inferred from homology"/>
<comment type="similarity">
    <text evidence="1">Belongs to the peptidase S33 family.</text>
</comment>
<protein>
    <submittedName>
        <fullName evidence="5">Epoxide hydrolase 1</fullName>
    </submittedName>
</protein>
<sequence length="373" mass="41453">MIRSVTVPAEQSIPFQPFRIEIPAADLDELRARLERTRWADQIPGSGDEYGVSVDRVRHLADVWRSLDWRARERKLNAYPQFRTEIDGQLIHLVHIRSTGIQGFPLILTHGWPGTFVEFLALVEPLTAAGFDLVIPSVPGYGFSGPTTETGWNDARIARAWAELMRRLGYRRYGAVGNDGGSAISAELGRYAPEQVVGIHVAQVYSFPSGDPAELADLSADEQQAMATLDWFVKNKMGFNVLQSQQPQTLAHALTDSPAGLLGWNSQLLGPDLDDEFVVTNIAIHWFTGTAGSAIRHYFEKDKAAQPTEPSTVPLALSGSTGDFHGIRRFAERDHNVVSWRTHDVPSHYLHHAAPALMAEEITEFFDKYRAGE</sequence>
<dbReference type="PANTHER" id="PTHR21661">
    <property type="entry name" value="EPOXIDE HYDROLASE 1-RELATED"/>
    <property type="match status" value="1"/>
</dbReference>
<dbReference type="GO" id="GO:0097176">
    <property type="term" value="P:epoxide metabolic process"/>
    <property type="evidence" value="ECO:0007669"/>
    <property type="project" value="TreeGrafter"/>
</dbReference>
<name>A0A846YF34_9NOCA</name>
<dbReference type="InterPro" id="IPR016292">
    <property type="entry name" value="Epoxide_hydrolase"/>
</dbReference>
<evidence type="ECO:0000313" key="5">
    <source>
        <dbReference type="EMBL" id="NKY56471.1"/>
    </source>
</evidence>
<keyword evidence="6" id="KW-1185">Reference proteome</keyword>
<comment type="caution">
    <text evidence="5">The sequence shown here is derived from an EMBL/GenBank/DDBJ whole genome shotgun (WGS) entry which is preliminary data.</text>
</comment>
<dbReference type="Proteomes" id="UP000570678">
    <property type="component" value="Unassembled WGS sequence"/>
</dbReference>
<keyword evidence="3 5" id="KW-0378">Hydrolase</keyword>
<keyword evidence="2" id="KW-0058">Aromatic hydrocarbons catabolism</keyword>
<dbReference type="InterPro" id="IPR000639">
    <property type="entry name" value="Epox_hydrolase-like"/>
</dbReference>
<evidence type="ECO:0000256" key="3">
    <source>
        <dbReference type="ARBA" id="ARBA00022801"/>
    </source>
</evidence>
<evidence type="ECO:0000256" key="1">
    <source>
        <dbReference type="ARBA" id="ARBA00010088"/>
    </source>
</evidence>
<dbReference type="SUPFAM" id="SSF53474">
    <property type="entry name" value="alpha/beta-Hydrolases"/>
    <property type="match status" value="1"/>
</dbReference>
<dbReference type="Gene3D" id="3.40.50.1820">
    <property type="entry name" value="alpha/beta hydrolase"/>
    <property type="match status" value="1"/>
</dbReference>